<proteinExistence type="predicted"/>
<reference evidence="1 2" key="1">
    <citation type="journal article" date="2015" name="Nature">
        <title>rRNA introns, odd ribosomes, and small enigmatic genomes across a large radiation of phyla.</title>
        <authorList>
            <person name="Brown C.T."/>
            <person name="Hug L.A."/>
            <person name="Thomas B.C."/>
            <person name="Sharon I."/>
            <person name="Castelle C.J."/>
            <person name="Singh A."/>
            <person name="Wilkins M.J."/>
            <person name="Williams K.H."/>
            <person name="Banfield J.F."/>
        </authorList>
    </citation>
    <scope>NUCLEOTIDE SEQUENCE [LARGE SCALE GENOMIC DNA]</scope>
</reference>
<name>A0A0G1BNR7_UNCKA</name>
<comment type="caution">
    <text evidence="1">The sequence shown here is derived from an EMBL/GenBank/DDBJ whole genome shotgun (WGS) entry which is preliminary data.</text>
</comment>
<dbReference type="EMBL" id="LCCU01000004">
    <property type="protein sequence ID" value="KKS39098.1"/>
    <property type="molecule type" value="Genomic_DNA"/>
</dbReference>
<gene>
    <name evidence="1" type="ORF">UV00_C0004G0024</name>
</gene>
<evidence type="ECO:0000313" key="2">
    <source>
        <dbReference type="Proteomes" id="UP000033847"/>
    </source>
</evidence>
<evidence type="ECO:0000313" key="1">
    <source>
        <dbReference type="EMBL" id="KKS39098.1"/>
    </source>
</evidence>
<sequence>MDYPSIIRNYSKALKENIPLKDKLLLLSIFQVMYRFFDAENSSYKVLHASAAISNEGNTILFGDDGKDSIGKTFCSLLLASKSSLYISDEYCLINPLTNSIFGNASIPINLKGETAKFFKDSGLKSFNNERIIFADDYFRESTESTIDFIVIPYMNSDKSKIEVPDSDETRYLYKSTMFGHNAKLLNPELDKVSLLTSKDTVDPINMSAALASYPDINLKIPLVKMYIKEPTDTFEMLEDIQNGG</sequence>
<organism evidence="1 2">
    <name type="scientific">candidate division WWE3 bacterium GW2011_GWF1_42_14</name>
    <dbReference type="NCBI Taxonomy" id="1619138"/>
    <lineage>
        <taxon>Bacteria</taxon>
        <taxon>Katanobacteria</taxon>
    </lineage>
</organism>
<dbReference type="AlphaFoldDB" id="A0A0G1BNR7"/>
<accession>A0A0G1BNR7</accession>
<protein>
    <submittedName>
        <fullName evidence="1">Uncharacterized protein</fullName>
    </submittedName>
</protein>
<dbReference type="Proteomes" id="UP000033847">
    <property type="component" value="Unassembled WGS sequence"/>
</dbReference>